<dbReference type="InterPro" id="IPR010652">
    <property type="entry name" value="DUF1232"/>
</dbReference>
<dbReference type="EMBL" id="CP011859">
    <property type="protein sequence ID" value="AQY21274.1"/>
    <property type="molecule type" value="Genomic_DNA"/>
</dbReference>
<dbReference type="AlphaFoldDB" id="A0A162CIJ5"/>
<dbReference type="GeneID" id="93717629"/>
<dbReference type="Proteomes" id="UP000189883">
    <property type="component" value="Chromosome"/>
</dbReference>
<evidence type="ECO:0000313" key="6">
    <source>
        <dbReference type="Proteomes" id="UP000189883"/>
    </source>
</evidence>
<evidence type="ECO:0000256" key="4">
    <source>
        <dbReference type="ARBA" id="ARBA00023136"/>
    </source>
</evidence>
<dbReference type="Pfam" id="PF06803">
    <property type="entry name" value="DUF1232"/>
    <property type="match status" value="1"/>
</dbReference>
<evidence type="ECO:0000256" key="1">
    <source>
        <dbReference type="ARBA" id="ARBA00004127"/>
    </source>
</evidence>
<gene>
    <name evidence="5" type="ORF">AB406_0314</name>
</gene>
<dbReference type="GO" id="GO:0012505">
    <property type="term" value="C:endomembrane system"/>
    <property type="evidence" value="ECO:0007669"/>
    <property type="project" value="UniProtKB-SubCell"/>
</dbReference>
<comment type="subcellular location">
    <subcellularLocation>
        <location evidence="1">Endomembrane system</location>
        <topology evidence="1">Multi-pass membrane protein</topology>
    </subcellularLocation>
</comment>
<dbReference type="eggNOG" id="COG3339">
    <property type="taxonomic scope" value="Bacteria"/>
</dbReference>
<keyword evidence="4" id="KW-0472">Membrane</keyword>
<evidence type="ECO:0000313" key="5">
    <source>
        <dbReference type="EMBL" id="AQY21274.1"/>
    </source>
</evidence>
<reference evidence="5 6" key="1">
    <citation type="submission" date="2015-06" db="EMBL/GenBank/DDBJ databases">
        <title>R. anatipestifer strain HXb2 is the most virulent strain so far, and the genome sequence would help us uncover the pathogenesis.</title>
        <authorList>
            <person name="Hu Q."/>
            <person name="Qi J."/>
            <person name="Bo H."/>
            <person name="Liu G."/>
            <person name="Tao M."/>
            <person name="Ding Y."/>
            <person name="Xue Y."/>
        </authorList>
    </citation>
    <scope>NUCLEOTIDE SEQUENCE [LARGE SCALE GENOMIC DNA]</scope>
    <source>
        <strain evidence="5 6">HXb2</strain>
    </source>
</reference>
<keyword evidence="2" id="KW-0812">Transmembrane</keyword>
<evidence type="ECO:0000256" key="3">
    <source>
        <dbReference type="ARBA" id="ARBA00022989"/>
    </source>
</evidence>
<keyword evidence="3" id="KW-1133">Transmembrane helix</keyword>
<dbReference type="OMA" id="YLAWEIL"/>
<sequence>MKSRLKFLGLALFQHKGLLRRMPELLRMIKAIISKQYKPSVKNVLLPAIALVYIISPIDILPDFIPAIGVVDDMGILALVLPLLMKELNQFSEWEANKKMIKTIVIEN</sequence>
<accession>A0A162CIJ5</accession>
<protein>
    <submittedName>
        <fullName evidence="5">Uncharacterized protein</fullName>
    </submittedName>
</protein>
<evidence type="ECO:0000256" key="2">
    <source>
        <dbReference type="ARBA" id="ARBA00022692"/>
    </source>
</evidence>
<dbReference type="RefSeq" id="WP_004920296.1">
    <property type="nucleotide sequence ID" value="NZ_CP011859.1"/>
</dbReference>
<proteinExistence type="predicted"/>
<organism evidence="5 6">
    <name type="scientific">Riemerella anatipestifer</name>
    <name type="common">Moraxella anatipestifer</name>
    <dbReference type="NCBI Taxonomy" id="34085"/>
    <lineage>
        <taxon>Bacteria</taxon>
        <taxon>Pseudomonadati</taxon>
        <taxon>Bacteroidota</taxon>
        <taxon>Flavobacteriia</taxon>
        <taxon>Flavobacteriales</taxon>
        <taxon>Weeksellaceae</taxon>
        <taxon>Riemerella</taxon>
    </lineage>
</organism>
<name>A0A162CIJ5_RIEAN</name>